<name>A0A7R8ZRC1_9CRUS</name>
<dbReference type="AlphaFoldDB" id="A0A7R8ZRC1"/>
<protein>
    <submittedName>
        <fullName evidence="1">Uncharacterized protein</fullName>
    </submittedName>
</protein>
<accession>A0A7R8ZRC1</accession>
<evidence type="ECO:0000313" key="1">
    <source>
        <dbReference type="EMBL" id="CAD7231397.1"/>
    </source>
</evidence>
<proteinExistence type="predicted"/>
<organism evidence="1">
    <name type="scientific">Cyprideis torosa</name>
    <dbReference type="NCBI Taxonomy" id="163714"/>
    <lineage>
        <taxon>Eukaryota</taxon>
        <taxon>Metazoa</taxon>
        <taxon>Ecdysozoa</taxon>
        <taxon>Arthropoda</taxon>
        <taxon>Crustacea</taxon>
        <taxon>Oligostraca</taxon>
        <taxon>Ostracoda</taxon>
        <taxon>Podocopa</taxon>
        <taxon>Podocopida</taxon>
        <taxon>Cytherocopina</taxon>
        <taxon>Cytheroidea</taxon>
        <taxon>Cytherideidae</taxon>
        <taxon>Cyprideis</taxon>
    </lineage>
</organism>
<gene>
    <name evidence="1" type="ORF">CTOB1V02_LOCUS9244</name>
</gene>
<sequence>MMSALSFLSILMLAFTSSVYGDIYDDIQAQVDLLSGENPTQEFEDMVKGLRDIYYYIKYIEVPIAYDRLAFETILNQINQTIIDIEDEYPSANGIPTDISTVLDGSLVLIQHYYNTARQLL</sequence>
<dbReference type="EMBL" id="OB663468">
    <property type="protein sequence ID" value="CAD7231397.1"/>
    <property type="molecule type" value="Genomic_DNA"/>
</dbReference>
<reference evidence="1" key="1">
    <citation type="submission" date="2020-11" db="EMBL/GenBank/DDBJ databases">
        <authorList>
            <person name="Tran Van P."/>
        </authorList>
    </citation>
    <scope>NUCLEOTIDE SEQUENCE</scope>
</reference>